<dbReference type="InterPro" id="IPR038461">
    <property type="entry name" value="Schlafen_AlbA_2_dom_sf"/>
</dbReference>
<dbReference type="Pfam" id="PF13749">
    <property type="entry name" value="HATPase_c_4"/>
    <property type="match status" value="1"/>
</dbReference>
<dbReference type="EMBL" id="QGNY01000003">
    <property type="protein sequence ID" value="PWS32258.1"/>
    <property type="molecule type" value="Genomic_DNA"/>
</dbReference>
<gene>
    <name evidence="2" type="ORF">DF947_10850</name>
</gene>
<sequence length="465" mass="53069">MDRKTFLRNLLEGKESAQLELLPVYEVRSIIRAVCAFLNSDGGWVVVGYPNDKQAGYLGDDADNLADQIEIEIANQIFPQPLVYAKALRYKEQDLILINVVRGSRQPYSFEGKHFVRTRGQVRPAQSEDLSLLIRSSSEYTSLWEKSATIDAEMEELNLDEIYNTIFEAQKIGKGKKLPEQPEAFLSYFQLKDYQTIKNGAVLLFGRDPIKYLPQARIRITVMPEEKTAERYADSHLIEENLFDAFTELKRYFTTTLPMASDFKQGNWDRLSRERFPSEAIDEAIVNAMVHRDYGDVAGEITINIYSNRMEIINSGEIPDDIIEGKNRISPHHSILRNPTISHMFYLRGKMEKLGRGLDLILSSCERDGLKKPEWLTKGGYTTLTLYSVAEQIVVNERMSIFLQTLHEGVAFGSKDYNGFFKDISEKTARLDIAKLVSGQWVEKVGDGPSTRYYRTGKKLPEITG</sequence>
<organism evidence="2 3">
    <name type="scientific">Pedobacter paludis</name>
    <dbReference type="NCBI Taxonomy" id="2203212"/>
    <lineage>
        <taxon>Bacteria</taxon>
        <taxon>Pseudomonadati</taxon>
        <taxon>Bacteroidota</taxon>
        <taxon>Sphingobacteriia</taxon>
        <taxon>Sphingobacteriales</taxon>
        <taxon>Sphingobacteriaceae</taxon>
        <taxon>Pedobacter</taxon>
    </lineage>
</organism>
<dbReference type="RefSeq" id="WP_109929705.1">
    <property type="nucleotide sequence ID" value="NZ_QGNY01000003.1"/>
</dbReference>
<dbReference type="InterPro" id="IPR007421">
    <property type="entry name" value="Schlafen_AlbA_2_dom"/>
</dbReference>
<reference evidence="3" key="1">
    <citation type="submission" date="2018-05" db="EMBL/GenBank/DDBJ databases">
        <title>Pedobacter paludis sp. nov., isolated from wetland soil.</title>
        <authorList>
            <person name="Zhang Y."/>
        </authorList>
    </citation>
    <scope>NUCLEOTIDE SEQUENCE [LARGE SCALE GENOMIC DNA]</scope>
    <source>
        <strain evidence="3">R-8</strain>
    </source>
</reference>
<dbReference type="Pfam" id="PF04326">
    <property type="entry name" value="SLFN_AlbA_2"/>
    <property type="match status" value="1"/>
</dbReference>
<dbReference type="Gene3D" id="3.30.565.60">
    <property type="match status" value="1"/>
</dbReference>
<dbReference type="AlphaFoldDB" id="A0A317F444"/>
<dbReference type="PANTHER" id="PTHR30595:SF6">
    <property type="entry name" value="SCHLAFEN ALBA-2 DOMAIN-CONTAINING PROTEIN"/>
    <property type="match status" value="1"/>
</dbReference>
<dbReference type="Gene3D" id="3.30.950.30">
    <property type="entry name" value="Schlafen, AAA domain"/>
    <property type="match status" value="1"/>
</dbReference>
<name>A0A317F444_9SPHI</name>
<dbReference type="InterPro" id="IPR038475">
    <property type="entry name" value="RecG_C_sf"/>
</dbReference>
<dbReference type="OrthoDB" id="613884at2"/>
<feature type="domain" description="Schlafen AlbA-2" evidence="1">
    <location>
        <begin position="25"/>
        <end position="125"/>
    </location>
</feature>
<dbReference type="PANTHER" id="PTHR30595">
    <property type="entry name" value="GLPR-RELATED TRANSCRIPTIONAL REPRESSOR"/>
    <property type="match status" value="1"/>
</dbReference>
<evidence type="ECO:0000313" key="2">
    <source>
        <dbReference type="EMBL" id="PWS32258.1"/>
    </source>
</evidence>
<proteinExistence type="predicted"/>
<dbReference type="Proteomes" id="UP000245391">
    <property type="component" value="Unassembled WGS sequence"/>
</dbReference>
<protein>
    <recommendedName>
        <fullName evidence="1">Schlafen AlbA-2 domain-containing protein</fullName>
    </recommendedName>
</protein>
<evidence type="ECO:0000259" key="1">
    <source>
        <dbReference type="Pfam" id="PF04326"/>
    </source>
</evidence>
<comment type="caution">
    <text evidence="2">The sequence shown here is derived from an EMBL/GenBank/DDBJ whole genome shotgun (WGS) entry which is preliminary data.</text>
</comment>
<evidence type="ECO:0000313" key="3">
    <source>
        <dbReference type="Proteomes" id="UP000245391"/>
    </source>
</evidence>
<accession>A0A317F444</accession>
<keyword evidence="3" id="KW-1185">Reference proteome</keyword>